<dbReference type="InterPro" id="IPR005828">
    <property type="entry name" value="MFS_sugar_transport-like"/>
</dbReference>
<feature type="transmembrane region" description="Helical" evidence="8">
    <location>
        <begin position="436"/>
        <end position="458"/>
    </location>
</feature>
<protein>
    <recommendedName>
        <fullName evidence="9">Major facilitator superfamily (MFS) profile domain-containing protein</fullName>
    </recommendedName>
</protein>
<dbReference type="Proteomes" id="UP000188318">
    <property type="component" value="Unassembled WGS sequence"/>
</dbReference>
<evidence type="ECO:0000313" key="11">
    <source>
        <dbReference type="Proteomes" id="UP000188318"/>
    </source>
</evidence>
<keyword evidence="11" id="KW-1185">Reference proteome</keyword>
<dbReference type="Pfam" id="PF00083">
    <property type="entry name" value="Sugar_tr"/>
    <property type="match status" value="1"/>
</dbReference>
<feature type="transmembrane region" description="Helical" evidence="8">
    <location>
        <begin position="370"/>
        <end position="387"/>
    </location>
</feature>
<dbReference type="InterPro" id="IPR020846">
    <property type="entry name" value="MFS_dom"/>
</dbReference>
<keyword evidence="6 8" id="KW-0472">Membrane</keyword>
<feature type="domain" description="Major facilitator superfamily (MFS) profile" evidence="9">
    <location>
        <begin position="49"/>
        <end position="491"/>
    </location>
</feature>
<feature type="transmembrane region" description="Helical" evidence="8">
    <location>
        <begin position="399"/>
        <end position="424"/>
    </location>
</feature>
<dbReference type="PRINTS" id="PR00171">
    <property type="entry name" value="SUGRTRNSPORT"/>
</dbReference>
<dbReference type="FunFam" id="1.20.1250.20:FF:000078">
    <property type="entry name" value="MFS maltose transporter, putative"/>
    <property type="match status" value="1"/>
</dbReference>
<keyword evidence="4 8" id="KW-0812">Transmembrane</keyword>
<proteinExistence type="inferred from homology"/>
<feature type="transmembrane region" description="Helical" evidence="8">
    <location>
        <begin position="101"/>
        <end position="118"/>
    </location>
</feature>
<dbReference type="Gene3D" id="1.20.1250.20">
    <property type="entry name" value="MFS general substrate transporter like domains"/>
    <property type="match status" value="1"/>
</dbReference>
<dbReference type="InterPro" id="IPR050360">
    <property type="entry name" value="MFS_Sugar_Transporters"/>
</dbReference>
<keyword evidence="3 7" id="KW-0813">Transport</keyword>
<evidence type="ECO:0000256" key="4">
    <source>
        <dbReference type="ARBA" id="ARBA00022692"/>
    </source>
</evidence>
<dbReference type="EMBL" id="KV907503">
    <property type="protein sequence ID" value="OOF93941.1"/>
    <property type="molecule type" value="Genomic_DNA"/>
</dbReference>
<feature type="transmembrane region" description="Helical" evidence="8">
    <location>
        <begin position="305"/>
        <end position="327"/>
    </location>
</feature>
<dbReference type="PANTHER" id="PTHR48022">
    <property type="entry name" value="PLASTIDIC GLUCOSE TRANSPORTER 4"/>
    <property type="match status" value="1"/>
</dbReference>
<evidence type="ECO:0000259" key="9">
    <source>
        <dbReference type="PROSITE" id="PS50850"/>
    </source>
</evidence>
<evidence type="ECO:0000256" key="1">
    <source>
        <dbReference type="ARBA" id="ARBA00004141"/>
    </source>
</evidence>
<dbReference type="GO" id="GO:0016020">
    <property type="term" value="C:membrane"/>
    <property type="evidence" value="ECO:0007669"/>
    <property type="project" value="UniProtKB-SubCell"/>
</dbReference>
<dbReference type="PROSITE" id="PS00217">
    <property type="entry name" value="SUGAR_TRANSPORT_2"/>
    <property type="match status" value="1"/>
</dbReference>
<dbReference type="NCBIfam" id="TIGR00879">
    <property type="entry name" value="SP"/>
    <property type="match status" value="1"/>
</dbReference>
<dbReference type="VEuPathDB" id="FungiDB:ASPCADRAFT_172864"/>
<accession>A0A1R3RHJ1</accession>
<organism evidence="10 11">
    <name type="scientific">Aspergillus carbonarius (strain ITEM 5010)</name>
    <dbReference type="NCBI Taxonomy" id="602072"/>
    <lineage>
        <taxon>Eukaryota</taxon>
        <taxon>Fungi</taxon>
        <taxon>Dikarya</taxon>
        <taxon>Ascomycota</taxon>
        <taxon>Pezizomycotina</taxon>
        <taxon>Eurotiomycetes</taxon>
        <taxon>Eurotiomycetidae</taxon>
        <taxon>Eurotiales</taxon>
        <taxon>Aspergillaceae</taxon>
        <taxon>Aspergillus</taxon>
        <taxon>Aspergillus subgen. Circumdati</taxon>
    </lineage>
</organism>
<comment type="similarity">
    <text evidence="2 7">Belongs to the major facilitator superfamily. Sugar transporter (TC 2.A.1.1) family.</text>
</comment>
<feature type="transmembrane region" description="Helical" evidence="8">
    <location>
        <begin position="125"/>
        <end position="143"/>
    </location>
</feature>
<dbReference type="InterPro" id="IPR005829">
    <property type="entry name" value="Sugar_transporter_CS"/>
</dbReference>
<feature type="transmembrane region" description="Helical" evidence="8">
    <location>
        <begin position="216"/>
        <end position="237"/>
    </location>
</feature>
<feature type="transmembrane region" description="Helical" evidence="8">
    <location>
        <begin position="339"/>
        <end position="358"/>
    </location>
</feature>
<evidence type="ECO:0000256" key="8">
    <source>
        <dbReference type="SAM" id="Phobius"/>
    </source>
</evidence>
<dbReference type="AlphaFoldDB" id="A0A1R3RHJ1"/>
<evidence type="ECO:0000256" key="6">
    <source>
        <dbReference type="ARBA" id="ARBA00023136"/>
    </source>
</evidence>
<name>A0A1R3RHJ1_ASPC5</name>
<feature type="transmembrane region" description="Helical" evidence="8">
    <location>
        <begin position="185"/>
        <end position="204"/>
    </location>
</feature>
<dbReference type="PROSITE" id="PS50850">
    <property type="entry name" value="MFS"/>
    <property type="match status" value="1"/>
</dbReference>
<feature type="transmembrane region" description="Helical" evidence="8">
    <location>
        <begin position="149"/>
        <end position="173"/>
    </location>
</feature>
<dbReference type="OMA" id="FRRHRWA"/>
<evidence type="ECO:0000256" key="7">
    <source>
        <dbReference type="RuleBase" id="RU003346"/>
    </source>
</evidence>
<gene>
    <name evidence="10" type="ORF">ASPCADRAFT_172864</name>
</gene>
<evidence type="ECO:0000313" key="10">
    <source>
        <dbReference type="EMBL" id="OOF93941.1"/>
    </source>
</evidence>
<feature type="transmembrane region" description="Helical" evidence="8">
    <location>
        <begin position="464"/>
        <end position="487"/>
    </location>
</feature>
<evidence type="ECO:0000256" key="2">
    <source>
        <dbReference type="ARBA" id="ARBA00010992"/>
    </source>
</evidence>
<feature type="transmembrane region" description="Helical" evidence="8">
    <location>
        <begin position="45"/>
        <end position="62"/>
    </location>
</feature>
<dbReference type="STRING" id="602072.A0A1R3RHJ1"/>
<dbReference type="SUPFAM" id="SSF103473">
    <property type="entry name" value="MFS general substrate transporter"/>
    <property type="match status" value="1"/>
</dbReference>
<evidence type="ECO:0000256" key="3">
    <source>
        <dbReference type="ARBA" id="ARBA00022448"/>
    </source>
</evidence>
<reference evidence="11" key="1">
    <citation type="journal article" date="2017" name="Genome Biol.">
        <title>Comparative genomics reveals high biological diversity and specific adaptations in the industrially and medically important fungal genus Aspergillus.</title>
        <authorList>
            <person name="de Vries R.P."/>
            <person name="Riley R."/>
            <person name="Wiebenga A."/>
            <person name="Aguilar-Osorio G."/>
            <person name="Amillis S."/>
            <person name="Uchima C.A."/>
            <person name="Anderluh G."/>
            <person name="Asadollahi M."/>
            <person name="Askin M."/>
            <person name="Barry K."/>
            <person name="Battaglia E."/>
            <person name="Bayram O."/>
            <person name="Benocci T."/>
            <person name="Braus-Stromeyer S.A."/>
            <person name="Caldana C."/>
            <person name="Canovas D."/>
            <person name="Cerqueira G.C."/>
            <person name="Chen F."/>
            <person name="Chen W."/>
            <person name="Choi C."/>
            <person name="Clum A."/>
            <person name="Dos Santos R.A."/>
            <person name="Damasio A.R."/>
            <person name="Diallinas G."/>
            <person name="Emri T."/>
            <person name="Fekete E."/>
            <person name="Flipphi M."/>
            <person name="Freyberg S."/>
            <person name="Gallo A."/>
            <person name="Gournas C."/>
            <person name="Habgood R."/>
            <person name="Hainaut M."/>
            <person name="Harispe M.L."/>
            <person name="Henrissat B."/>
            <person name="Hilden K.S."/>
            <person name="Hope R."/>
            <person name="Hossain A."/>
            <person name="Karabika E."/>
            <person name="Karaffa L."/>
            <person name="Karanyi Z."/>
            <person name="Krasevec N."/>
            <person name="Kuo A."/>
            <person name="Kusch H."/>
            <person name="LaButti K."/>
            <person name="Lagendijk E.L."/>
            <person name="Lapidus A."/>
            <person name="Levasseur A."/>
            <person name="Lindquist E."/>
            <person name="Lipzen A."/>
            <person name="Logrieco A.F."/>
            <person name="MacCabe A."/>
            <person name="Maekelae M.R."/>
            <person name="Malavazi I."/>
            <person name="Melin P."/>
            <person name="Meyer V."/>
            <person name="Mielnichuk N."/>
            <person name="Miskei M."/>
            <person name="Molnar A.P."/>
            <person name="Mule G."/>
            <person name="Ngan C.Y."/>
            <person name="Orejas M."/>
            <person name="Orosz E."/>
            <person name="Ouedraogo J.P."/>
            <person name="Overkamp K.M."/>
            <person name="Park H.-S."/>
            <person name="Perrone G."/>
            <person name="Piumi F."/>
            <person name="Punt P.J."/>
            <person name="Ram A.F."/>
            <person name="Ramon A."/>
            <person name="Rauscher S."/>
            <person name="Record E."/>
            <person name="Riano-Pachon D.M."/>
            <person name="Robert V."/>
            <person name="Roehrig J."/>
            <person name="Ruller R."/>
            <person name="Salamov A."/>
            <person name="Salih N.S."/>
            <person name="Samson R.A."/>
            <person name="Sandor E."/>
            <person name="Sanguinetti M."/>
            <person name="Schuetze T."/>
            <person name="Sepcic K."/>
            <person name="Shelest E."/>
            <person name="Sherlock G."/>
            <person name="Sophianopoulou V."/>
            <person name="Squina F.M."/>
            <person name="Sun H."/>
            <person name="Susca A."/>
            <person name="Todd R.B."/>
            <person name="Tsang A."/>
            <person name="Unkles S.E."/>
            <person name="van de Wiele N."/>
            <person name="van Rossen-Uffink D."/>
            <person name="Oliveira J.V."/>
            <person name="Vesth T.C."/>
            <person name="Visser J."/>
            <person name="Yu J.-H."/>
            <person name="Zhou M."/>
            <person name="Andersen M.R."/>
            <person name="Archer D.B."/>
            <person name="Baker S.E."/>
            <person name="Benoit I."/>
            <person name="Brakhage A.A."/>
            <person name="Braus G.H."/>
            <person name="Fischer R."/>
            <person name="Frisvad J.C."/>
            <person name="Goldman G.H."/>
            <person name="Houbraken J."/>
            <person name="Oakley B."/>
            <person name="Pocsi I."/>
            <person name="Scazzocchio C."/>
            <person name="Seiboth B."/>
            <person name="vanKuyk P.A."/>
            <person name="Wortman J."/>
            <person name="Dyer P.S."/>
            <person name="Grigoriev I.V."/>
        </authorList>
    </citation>
    <scope>NUCLEOTIDE SEQUENCE [LARGE SCALE GENOMIC DNA]</scope>
    <source>
        <strain evidence="11">ITEM 5010</strain>
    </source>
</reference>
<dbReference type="OrthoDB" id="6133115at2759"/>
<evidence type="ECO:0000256" key="5">
    <source>
        <dbReference type="ARBA" id="ARBA00022989"/>
    </source>
</evidence>
<dbReference type="GO" id="GO:0005351">
    <property type="term" value="F:carbohydrate:proton symporter activity"/>
    <property type="evidence" value="ECO:0007669"/>
    <property type="project" value="TreeGrafter"/>
</dbReference>
<comment type="subcellular location">
    <subcellularLocation>
        <location evidence="1">Membrane</location>
        <topology evidence="1">Multi-pass membrane protein</topology>
    </subcellularLocation>
</comment>
<dbReference type="InterPro" id="IPR036259">
    <property type="entry name" value="MFS_trans_sf"/>
</dbReference>
<dbReference type="PANTHER" id="PTHR48022:SF77">
    <property type="entry name" value="MAJOR FACILITATOR SUPERFAMILY (MFS) PROFILE DOMAIN-CONTAINING PROTEIN"/>
    <property type="match status" value="1"/>
</dbReference>
<keyword evidence="5 8" id="KW-1133">Transmembrane helix</keyword>
<dbReference type="InterPro" id="IPR003663">
    <property type="entry name" value="Sugar/inositol_transpt"/>
</dbReference>
<sequence length="538" mass="59581">MHPRREKDLNSGRPHVSSEVKCFPRKRGYDFTMFGFDIEFRRHRWALIYCSISAIGALVFGYDNTYYSGILGMQQFKNDFGNHYEDGAKALATDFTSLTTSSIYIGDMVGALIAGLLNDRFGRKIVLWIASAFVLAGGVTQVADTNIESIIVLGRILIGLGVGNFTVTSLLYIGEVAPLEIRSPVLYMYQFLQSCSQLVASGLTQGTNSIESFLSYKLPMGGLIILPLILLVFLPFIPESPTWYVFRGRPDDARRSLAKIHRNDPTYDPSADLSFLEQARRYEETQGEASSWLSLLLDPIERKKLLWAAGGMYAQQICGIIFFYNYGVVFAEALGVSQPFTITLITMILQIFAVAASILTGNRLSRRTNLLSSTSLILIAFIVIGGLGTQTTLSTASKYIIVVFSYVVICAYNFGLGPLTYAVTRELSVGVNQNKIMSVSIVALYFFLWLISFTAPYLYDNAGLGPMVGFVYAGTTLSSLAWVWFCVGETQGRTRLEVAMFFTDNVPARRWKTHVFVNPVVDEKGEMGVGVAHVENSA</sequence>